<dbReference type="GO" id="GO:0003677">
    <property type="term" value="F:DNA binding"/>
    <property type="evidence" value="ECO:0007669"/>
    <property type="project" value="InterPro"/>
</dbReference>
<feature type="domain" description="ARID" evidence="19">
    <location>
        <begin position="83"/>
        <end position="171"/>
    </location>
</feature>
<keyword evidence="11" id="KW-0560">Oxidoreductase</keyword>
<evidence type="ECO:0000256" key="7">
    <source>
        <dbReference type="ARBA" id="ARBA00022771"/>
    </source>
</evidence>
<name>A0A914E536_9BILA</name>
<evidence type="ECO:0000256" key="12">
    <source>
        <dbReference type="ARBA" id="ARBA00023004"/>
    </source>
</evidence>
<dbReference type="PROSITE" id="PS50016">
    <property type="entry name" value="ZF_PHD_2"/>
    <property type="match status" value="1"/>
</dbReference>
<dbReference type="InterPro" id="IPR011011">
    <property type="entry name" value="Znf_FYVE_PHD"/>
</dbReference>
<dbReference type="Pfam" id="PF02373">
    <property type="entry name" value="JmjC"/>
    <property type="match status" value="1"/>
</dbReference>
<evidence type="ECO:0000259" key="20">
    <source>
        <dbReference type="PROSITE" id="PS51183"/>
    </source>
</evidence>
<dbReference type="SUPFAM" id="SSF46774">
    <property type="entry name" value="ARID-like"/>
    <property type="match status" value="1"/>
</dbReference>
<dbReference type="SMART" id="SM01014">
    <property type="entry name" value="ARID"/>
    <property type="match status" value="1"/>
</dbReference>
<sequence length="1459" mass="169252">MDRQHERYYRNFERPPFAPIYYPSEEEFSDPIGYVAKIKHEAEKYGVVKIIPPASFRPPFAIDAETFEFMPRVQRLNEIDALFRVRIIFINKLVSFWYLQGHQFRLPYIENKYIDLFRLRHLVKEHGGLEAVNEKKRWSQISKTIGFKPTHGSKLKDVYIKWISPFIKSLPNEDDDMQESDEEEEEEPVPECSKSQKSKEKEIEKKENAPRRILPSRTSRMEATKMLNNTRGGGRMSTGGGRMSSGKGSQGNNQTMAGGRSTTKAKPLPTLSKKNLIIEQVFCNKCHGGDDEAKLLICETCEKSTHTYCLDPPLSSVPKGEWRCQKCVADTVQKLNHEFGFHDSNMMFNLNTFAEYANNFKQEYFKKPINEVQLDDVEREFWRNVINFESNVITKYGADLITSKVGSGFPRKNDDYKGMDLKARNLYANHPWNLNNLPVLKESVLSHMNIPVSGMMVPWVYVGMCFSTFCWHVEDHWTYSINYLHWGERKIWYGVPGSDGEQFDNIVMESVPELFRAQPDLLHHMITALNPSYLMDKGVKVYTVHQNAGEFVITFPRAYHSGFNEGYNFAEAVNFAPSDWIHMGRLCLTNYAKVKRHCVFSHEELVMRMVEVADKISIGMCLATIDELRHVITKESHAREYLAKKGLSTSDFTKFEDIPDDQRSCVICQTTLYMSGLECRHKDKGMVCMDHIMNLCEECPIEKCVLKYRYTLKEMLIRMEKLKERTTLFEEWKQKVHQIFNSESGKYNAVDLRECAETWKTKRYPQCDEIRQVHAVLQDFDKLSSSINKILTRKRLRDITRIQKADTRYDFSELESLRVELQNGKVVDERLQKSLEALYEKINNWKQKANDAIEKCLTEFNGVSTVDLLLNLHYEGEEFDCRLEELTPLKNELSRCQWLQKSSKYTNWQLKINRVKEEVESNASRRTSPERVKEEVEDEQGSETEDEVGETRFSIDKVQKVLKEGDKWMNKCNMAMDAMNKLHAMIKAGLIAESKAEDFLDKGEGIGFSEAEAIWEELLPTDWLDAPNMNVFRKEFENAKRCQKLFDGHINSSNAYFSILSLDKLEHLCAKSSFQRNSDLHKEVLDLRKDLHSFVSRICHMFLKSPSYYNLFEIISGREDLLYLVQGDPVPLAIFNSKHYADNWSQLKLYDSSASLTRHLSAVHDQQIPLLFKLRELNERRSLKETCSCSKELTTEENVEAIACYLCKAKFHGKCARWEPFLNRMLPGIFLCPRCLRGRRPCIEDVEVACEAAPKKSLEFLLVDNLLRRSSKAFNDMLENIKKIPIGSDINMISVEEKAMIETSVLHALSLEIIDMEAYNIAFSSSYFQLFPIPESQVQLWRTLQSRMVDSALQKVIFPGLGGMTISPNRRYKRHSSGFGTYGSSKKKQKAKDKDESYHGDKEECSADKCLKPYSDHVRWIQCESGCMRWYHYVCVGQTVKAAQEISKYTCYRCLSDHE</sequence>
<dbReference type="SMART" id="SM00501">
    <property type="entry name" value="BRIGHT"/>
    <property type="match status" value="1"/>
</dbReference>
<evidence type="ECO:0000256" key="1">
    <source>
        <dbReference type="ARBA" id="ARBA00001954"/>
    </source>
</evidence>
<evidence type="ECO:0000256" key="3">
    <source>
        <dbReference type="ARBA" id="ARBA00006801"/>
    </source>
</evidence>
<dbReference type="Pfam" id="PF08429">
    <property type="entry name" value="PLU-1"/>
    <property type="match status" value="1"/>
</dbReference>
<keyword evidence="16" id="KW-0175">Coiled coil</keyword>
<evidence type="ECO:0000313" key="22">
    <source>
        <dbReference type="Proteomes" id="UP000887540"/>
    </source>
</evidence>
<dbReference type="SMART" id="SM00249">
    <property type="entry name" value="PHD"/>
    <property type="match status" value="3"/>
</dbReference>
<dbReference type="InterPro" id="IPR019787">
    <property type="entry name" value="Znf_PHD-finger"/>
</dbReference>
<evidence type="ECO:0000313" key="23">
    <source>
        <dbReference type="WBParaSite" id="ACRNAN_scaffold5806.g20680.t1"/>
    </source>
</evidence>
<dbReference type="Gene3D" id="1.10.150.60">
    <property type="entry name" value="ARID DNA-binding domain"/>
    <property type="match status" value="1"/>
</dbReference>
<evidence type="ECO:0000256" key="13">
    <source>
        <dbReference type="ARBA" id="ARBA00023242"/>
    </source>
</evidence>
<evidence type="ECO:0000256" key="9">
    <source>
        <dbReference type="ARBA" id="ARBA00022853"/>
    </source>
</evidence>
<dbReference type="SUPFAM" id="SSF57903">
    <property type="entry name" value="FYVE/PHD zinc finger"/>
    <property type="match status" value="3"/>
</dbReference>
<reference evidence="23" key="1">
    <citation type="submission" date="2022-11" db="UniProtKB">
        <authorList>
            <consortium name="WormBaseParasite"/>
        </authorList>
    </citation>
    <scope>IDENTIFICATION</scope>
</reference>
<dbReference type="InterPro" id="IPR004198">
    <property type="entry name" value="Znf_C5HC2"/>
</dbReference>
<dbReference type="Gene3D" id="3.30.40.10">
    <property type="entry name" value="Zinc/RING finger domain, C3HC4 (zinc finger)"/>
    <property type="match status" value="2"/>
</dbReference>
<feature type="compositionally biased region" description="Acidic residues" evidence="17">
    <location>
        <begin position="172"/>
        <end position="189"/>
    </location>
</feature>
<feature type="compositionally biased region" description="Basic and acidic residues" evidence="17">
    <location>
        <begin position="197"/>
        <end position="210"/>
    </location>
</feature>
<dbReference type="InterPro" id="IPR013083">
    <property type="entry name" value="Znf_RING/FYVE/PHD"/>
</dbReference>
<dbReference type="GO" id="GO:0034647">
    <property type="term" value="F:histone H3K4me/H3K4me2/H3K4me3 demethylase activity"/>
    <property type="evidence" value="ECO:0007669"/>
    <property type="project" value="UniProtKB-EC"/>
</dbReference>
<keyword evidence="22" id="KW-1185">Reference proteome</keyword>
<keyword evidence="9" id="KW-0156">Chromatin regulator</keyword>
<comment type="catalytic activity">
    <reaction evidence="14">
        <text>N(6),N(6),N(6)-trimethyl-L-lysyl(4)-[histone H3] + 3 2-oxoglutarate + 3 O2 = L-lysyl(4)-[histone H3] + 3 formaldehyde + 3 succinate + 3 CO2</text>
        <dbReference type="Rhea" id="RHEA:60208"/>
        <dbReference type="Rhea" id="RHEA-COMP:15537"/>
        <dbReference type="Rhea" id="RHEA-COMP:15547"/>
        <dbReference type="ChEBI" id="CHEBI:15379"/>
        <dbReference type="ChEBI" id="CHEBI:16526"/>
        <dbReference type="ChEBI" id="CHEBI:16810"/>
        <dbReference type="ChEBI" id="CHEBI:16842"/>
        <dbReference type="ChEBI" id="CHEBI:29969"/>
        <dbReference type="ChEBI" id="CHEBI:30031"/>
        <dbReference type="ChEBI" id="CHEBI:61961"/>
        <dbReference type="EC" id="1.14.11.67"/>
    </reaction>
</comment>
<feature type="domain" description="PHD-type" evidence="18">
    <location>
        <begin position="280"/>
        <end position="330"/>
    </location>
</feature>
<evidence type="ECO:0000256" key="15">
    <source>
        <dbReference type="PROSITE-ProRule" id="PRU00146"/>
    </source>
</evidence>
<feature type="compositionally biased region" description="Basic and acidic residues" evidence="17">
    <location>
        <begin position="1392"/>
        <end position="1401"/>
    </location>
</feature>
<dbReference type="Gene3D" id="2.60.120.650">
    <property type="entry name" value="Cupin"/>
    <property type="match status" value="2"/>
</dbReference>
<evidence type="ECO:0000259" key="21">
    <source>
        <dbReference type="PROSITE" id="PS51184"/>
    </source>
</evidence>
<feature type="coiled-coil region" evidence="16">
    <location>
        <begin position="828"/>
        <end position="855"/>
    </location>
</feature>
<dbReference type="PROSITE" id="PS01359">
    <property type="entry name" value="ZF_PHD_1"/>
    <property type="match status" value="1"/>
</dbReference>
<comment type="similarity">
    <text evidence="3">Belongs to the JARID1 histone demethylase family.</text>
</comment>
<keyword evidence="5" id="KW-0479">Metal-binding</keyword>
<dbReference type="Pfam" id="PF02375">
    <property type="entry name" value="JmjN"/>
    <property type="match status" value="1"/>
</dbReference>
<evidence type="ECO:0000256" key="2">
    <source>
        <dbReference type="ARBA" id="ARBA00004123"/>
    </source>
</evidence>
<dbReference type="InterPro" id="IPR003349">
    <property type="entry name" value="JmjN"/>
</dbReference>
<dbReference type="PANTHER" id="PTHR10694">
    <property type="entry name" value="LYSINE-SPECIFIC DEMETHYLASE"/>
    <property type="match status" value="1"/>
</dbReference>
<dbReference type="PANTHER" id="PTHR10694:SF33">
    <property type="entry name" value="LYSINE-SPECIFIC DEMETHYLASE 5"/>
    <property type="match status" value="1"/>
</dbReference>
<dbReference type="SMART" id="SM00558">
    <property type="entry name" value="JmjC"/>
    <property type="match status" value="1"/>
</dbReference>
<feature type="compositionally biased region" description="Gly residues" evidence="17">
    <location>
        <begin position="231"/>
        <end position="243"/>
    </location>
</feature>
<evidence type="ECO:0000256" key="16">
    <source>
        <dbReference type="SAM" id="Coils"/>
    </source>
</evidence>
<dbReference type="CDD" id="cd15515">
    <property type="entry name" value="PHD1_KDM5A_like"/>
    <property type="match status" value="1"/>
</dbReference>
<keyword evidence="12" id="KW-0408">Iron</keyword>
<feature type="domain" description="JmjN" evidence="20">
    <location>
        <begin position="18"/>
        <end position="59"/>
    </location>
</feature>
<dbReference type="InterPro" id="IPR013637">
    <property type="entry name" value="Lys_sp_deMease-like_dom"/>
</dbReference>
<keyword evidence="7 15" id="KW-0863">Zinc-finger</keyword>
<dbReference type="EC" id="1.14.11.67" evidence="4"/>
<dbReference type="GO" id="GO:0006355">
    <property type="term" value="P:regulation of DNA-templated transcription"/>
    <property type="evidence" value="ECO:0007669"/>
    <property type="project" value="TreeGrafter"/>
</dbReference>
<dbReference type="CDD" id="cd15517">
    <property type="entry name" value="PHD_TCF19_like"/>
    <property type="match status" value="1"/>
</dbReference>
<comment type="subcellular location">
    <subcellularLocation>
        <location evidence="2">Nucleus</location>
    </subcellularLocation>
</comment>
<evidence type="ECO:0000259" key="18">
    <source>
        <dbReference type="PROSITE" id="PS50016"/>
    </source>
</evidence>
<keyword evidence="8" id="KW-0862">Zinc</keyword>
<comment type="cofactor">
    <cofactor evidence="1">
        <name>Fe(2+)</name>
        <dbReference type="ChEBI" id="CHEBI:29033"/>
    </cofactor>
</comment>
<feature type="region of interest" description="Disordered" evidence="17">
    <location>
        <begin position="919"/>
        <end position="950"/>
    </location>
</feature>
<feature type="domain" description="JmjC" evidence="21">
    <location>
        <begin position="426"/>
        <end position="592"/>
    </location>
</feature>
<evidence type="ECO:0000256" key="5">
    <source>
        <dbReference type="ARBA" id="ARBA00022723"/>
    </source>
</evidence>
<dbReference type="SMART" id="SM00545">
    <property type="entry name" value="JmjN"/>
    <property type="match status" value="1"/>
</dbReference>
<feature type="compositionally biased region" description="Acidic residues" evidence="17">
    <location>
        <begin position="935"/>
        <end position="948"/>
    </location>
</feature>
<dbReference type="GO" id="GO:0000785">
    <property type="term" value="C:chromatin"/>
    <property type="evidence" value="ECO:0007669"/>
    <property type="project" value="TreeGrafter"/>
</dbReference>
<dbReference type="InterPro" id="IPR036431">
    <property type="entry name" value="ARID_dom_sf"/>
</dbReference>
<evidence type="ECO:0000256" key="14">
    <source>
        <dbReference type="ARBA" id="ARBA00048734"/>
    </source>
</evidence>
<accession>A0A914E536</accession>
<evidence type="ECO:0000256" key="10">
    <source>
        <dbReference type="ARBA" id="ARBA00022964"/>
    </source>
</evidence>
<feature type="compositionally biased region" description="Polar residues" evidence="17">
    <location>
        <begin position="252"/>
        <end position="264"/>
    </location>
</feature>
<dbReference type="InterPro" id="IPR001965">
    <property type="entry name" value="Znf_PHD"/>
</dbReference>
<evidence type="ECO:0000256" key="17">
    <source>
        <dbReference type="SAM" id="MobiDB-lite"/>
    </source>
</evidence>
<dbReference type="InterPro" id="IPR003347">
    <property type="entry name" value="JmjC_dom"/>
</dbReference>
<evidence type="ECO:0000256" key="4">
    <source>
        <dbReference type="ARBA" id="ARBA00012902"/>
    </source>
</evidence>
<dbReference type="GO" id="GO:0005634">
    <property type="term" value="C:nucleus"/>
    <property type="evidence" value="ECO:0007669"/>
    <property type="project" value="UniProtKB-SubCell"/>
</dbReference>
<feature type="region of interest" description="Disordered" evidence="17">
    <location>
        <begin position="1368"/>
        <end position="1401"/>
    </location>
</feature>
<keyword evidence="13" id="KW-0539">Nucleus</keyword>
<dbReference type="CDD" id="cd15610">
    <property type="entry name" value="PHD3_KDM5A_like"/>
    <property type="match status" value="1"/>
</dbReference>
<dbReference type="PROSITE" id="PS51184">
    <property type="entry name" value="JMJC"/>
    <property type="match status" value="1"/>
</dbReference>
<dbReference type="Proteomes" id="UP000887540">
    <property type="component" value="Unplaced"/>
</dbReference>
<dbReference type="SUPFAM" id="SSF51197">
    <property type="entry name" value="Clavaminate synthase-like"/>
    <property type="match status" value="1"/>
</dbReference>
<dbReference type="Pfam" id="PF21323">
    <property type="entry name" value="KDM5_C-hel"/>
    <property type="match status" value="1"/>
</dbReference>
<dbReference type="GO" id="GO:0008270">
    <property type="term" value="F:zinc ion binding"/>
    <property type="evidence" value="ECO:0007669"/>
    <property type="project" value="UniProtKB-KW"/>
</dbReference>
<dbReference type="InterPro" id="IPR019786">
    <property type="entry name" value="Zinc_finger_PHD-type_CS"/>
</dbReference>
<evidence type="ECO:0000256" key="8">
    <source>
        <dbReference type="ARBA" id="ARBA00022833"/>
    </source>
</evidence>
<feature type="region of interest" description="Disordered" evidence="17">
    <location>
        <begin position="171"/>
        <end position="268"/>
    </location>
</feature>
<keyword evidence="10" id="KW-0223">Dioxygenase</keyword>
<evidence type="ECO:0000256" key="6">
    <source>
        <dbReference type="ARBA" id="ARBA00022737"/>
    </source>
</evidence>
<evidence type="ECO:0000256" key="11">
    <source>
        <dbReference type="ARBA" id="ARBA00023002"/>
    </source>
</evidence>
<dbReference type="Pfam" id="PF01388">
    <property type="entry name" value="ARID"/>
    <property type="match status" value="1"/>
</dbReference>
<proteinExistence type="inferred from homology"/>
<dbReference type="InterPro" id="IPR048615">
    <property type="entry name" value="KDM5_C-hel"/>
</dbReference>
<dbReference type="WBParaSite" id="ACRNAN_scaffold5806.g20680.t1">
    <property type="protein sequence ID" value="ACRNAN_scaffold5806.g20680.t1"/>
    <property type="gene ID" value="ACRNAN_scaffold5806.g20680"/>
</dbReference>
<keyword evidence="6" id="KW-0677">Repeat</keyword>
<dbReference type="InterPro" id="IPR001606">
    <property type="entry name" value="ARID_dom"/>
</dbReference>
<dbReference type="PROSITE" id="PS51183">
    <property type="entry name" value="JMJN"/>
    <property type="match status" value="1"/>
</dbReference>
<evidence type="ECO:0000259" key="19">
    <source>
        <dbReference type="PROSITE" id="PS51011"/>
    </source>
</evidence>
<dbReference type="PROSITE" id="PS51011">
    <property type="entry name" value="ARID"/>
    <property type="match status" value="1"/>
</dbReference>
<protein>
    <recommendedName>
        <fullName evidence="4">[histone H3]-trimethyl-L-lysine(4) demethylase</fullName>
        <ecNumber evidence="4">1.14.11.67</ecNumber>
    </recommendedName>
</protein>
<dbReference type="Pfam" id="PF00628">
    <property type="entry name" value="PHD"/>
    <property type="match status" value="1"/>
</dbReference>
<dbReference type="Pfam" id="PF02928">
    <property type="entry name" value="zf-C5HC2"/>
    <property type="match status" value="1"/>
</dbReference>
<organism evidence="22 23">
    <name type="scientific">Acrobeloides nanus</name>
    <dbReference type="NCBI Taxonomy" id="290746"/>
    <lineage>
        <taxon>Eukaryota</taxon>
        <taxon>Metazoa</taxon>
        <taxon>Ecdysozoa</taxon>
        <taxon>Nematoda</taxon>
        <taxon>Chromadorea</taxon>
        <taxon>Rhabditida</taxon>
        <taxon>Tylenchina</taxon>
        <taxon>Cephalobomorpha</taxon>
        <taxon>Cephaloboidea</taxon>
        <taxon>Cephalobidae</taxon>
        <taxon>Acrobeloides</taxon>
    </lineage>
</organism>